<dbReference type="AlphaFoldDB" id="A0A1Y4DAU1"/>
<reference evidence="7" key="1">
    <citation type="submission" date="2017-04" db="EMBL/GenBank/DDBJ databases">
        <title>Function of individual gut microbiota members based on whole genome sequencing of pure cultures obtained from chicken caecum.</title>
        <authorList>
            <person name="Medvecky M."/>
            <person name="Cejkova D."/>
            <person name="Polansky O."/>
            <person name="Karasova D."/>
            <person name="Kubasova T."/>
            <person name="Cizek A."/>
            <person name="Rychlik I."/>
        </authorList>
    </citation>
    <scope>NUCLEOTIDE SEQUENCE [LARGE SCALE GENOMIC DNA]</scope>
    <source>
        <strain evidence="7">An273</strain>
    </source>
</reference>
<dbReference type="EMBL" id="NFJD01000004">
    <property type="protein sequence ID" value="OUO56176.1"/>
    <property type="molecule type" value="Genomic_DNA"/>
</dbReference>
<name>A0A1Y4DAU1_9BACT</name>
<evidence type="ECO:0000256" key="5">
    <source>
        <dbReference type="SAM" id="Phobius"/>
    </source>
</evidence>
<evidence type="ECO:0000313" key="6">
    <source>
        <dbReference type="EMBL" id="OUO56176.1"/>
    </source>
</evidence>
<proteinExistence type="predicted"/>
<evidence type="ECO:0000256" key="1">
    <source>
        <dbReference type="ARBA" id="ARBA00004236"/>
    </source>
</evidence>
<dbReference type="Pfam" id="PF13624">
    <property type="entry name" value="SurA_N_3"/>
    <property type="match status" value="1"/>
</dbReference>
<comment type="caution">
    <text evidence="6">The sequence shown here is derived from an EMBL/GenBank/DDBJ whole genome shotgun (WGS) entry which is preliminary data.</text>
</comment>
<dbReference type="PANTHER" id="PTHR47529:SF1">
    <property type="entry name" value="PERIPLASMIC CHAPERONE PPID"/>
    <property type="match status" value="1"/>
</dbReference>
<evidence type="ECO:0000313" key="7">
    <source>
        <dbReference type="Proteomes" id="UP000196368"/>
    </source>
</evidence>
<dbReference type="Proteomes" id="UP000196368">
    <property type="component" value="Unassembled WGS sequence"/>
</dbReference>
<feature type="transmembrane region" description="Helical" evidence="5">
    <location>
        <begin position="12"/>
        <end position="29"/>
    </location>
</feature>
<dbReference type="SUPFAM" id="SSF109998">
    <property type="entry name" value="Triger factor/SurA peptide-binding domain-like"/>
    <property type="match status" value="1"/>
</dbReference>
<evidence type="ECO:0000256" key="2">
    <source>
        <dbReference type="ARBA" id="ARBA00022475"/>
    </source>
</evidence>
<gene>
    <name evidence="6" type="ORF">B5F75_06050</name>
</gene>
<keyword evidence="5" id="KW-1133">Transmembrane helix</keyword>
<dbReference type="InterPro" id="IPR027304">
    <property type="entry name" value="Trigger_fact/SurA_dom_sf"/>
</dbReference>
<evidence type="ECO:0000256" key="3">
    <source>
        <dbReference type="ARBA" id="ARBA00023136"/>
    </source>
</evidence>
<comment type="subcellular location">
    <subcellularLocation>
        <location evidence="1">Cell membrane</location>
    </subcellularLocation>
</comment>
<evidence type="ECO:0008006" key="8">
    <source>
        <dbReference type="Google" id="ProtNLM"/>
    </source>
</evidence>
<dbReference type="PANTHER" id="PTHR47529">
    <property type="entry name" value="PEPTIDYL-PROLYL CIS-TRANS ISOMERASE D"/>
    <property type="match status" value="1"/>
</dbReference>
<keyword evidence="5" id="KW-0812">Transmembrane</keyword>
<dbReference type="OrthoDB" id="9788030at2"/>
<sequence>MISFLIKHKKIILIITLAFFLGSIVYLGADAYRRGNFSNTAAQVGSADITYRDLYRVTEDRARVLRNQGVDVDENMMKFLQQQFLAALISEEVLNQAAHQAGLEVSDYEIAYDIQTSPFFSQNGQFNKTAYEYALKRSVGMTPAQFENQLRKGKLADRFRGVLYSYYKLTPEEIKYEYKKQHGNLKNFDENKNEFASQLMDTKMQTAQTGFFDQFNSEVEIKTFLQD</sequence>
<evidence type="ECO:0000256" key="4">
    <source>
        <dbReference type="ARBA" id="ARBA00023186"/>
    </source>
</evidence>
<keyword evidence="2" id="KW-1003">Cell membrane</keyword>
<accession>A0A1Y4DAU1</accession>
<dbReference type="InterPro" id="IPR052029">
    <property type="entry name" value="PpiD_chaperone"/>
</dbReference>
<protein>
    <recommendedName>
        <fullName evidence="8">PpiC domain-containing protein</fullName>
    </recommendedName>
</protein>
<keyword evidence="7" id="KW-1185">Reference proteome</keyword>
<dbReference type="RefSeq" id="WP_087288994.1">
    <property type="nucleotide sequence ID" value="NZ_NFJD01000004.1"/>
</dbReference>
<dbReference type="GO" id="GO:0005886">
    <property type="term" value="C:plasma membrane"/>
    <property type="evidence" value="ECO:0007669"/>
    <property type="project" value="UniProtKB-SubCell"/>
</dbReference>
<keyword evidence="3 5" id="KW-0472">Membrane</keyword>
<organism evidence="6 7">
    <name type="scientific">Candidatus Avelusimicrobium gallicola</name>
    <dbReference type="NCBI Taxonomy" id="2562704"/>
    <lineage>
        <taxon>Bacteria</taxon>
        <taxon>Pseudomonadati</taxon>
        <taxon>Elusimicrobiota</taxon>
        <taxon>Elusimicrobia</taxon>
        <taxon>Elusimicrobiales</taxon>
        <taxon>Elusimicrobiaceae</taxon>
        <taxon>Candidatus Avelusimicrobium</taxon>
    </lineage>
</organism>
<keyword evidence="4" id="KW-0143">Chaperone</keyword>
<dbReference type="Gene3D" id="1.10.4030.10">
    <property type="entry name" value="Porin chaperone SurA, peptide-binding domain"/>
    <property type="match status" value="1"/>
</dbReference>